<dbReference type="EMBL" id="JAMQJY010000001">
    <property type="protein sequence ID" value="MCM2674564.1"/>
    <property type="molecule type" value="Genomic_DNA"/>
</dbReference>
<evidence type="ECO:0000313" key="2">
    <source>
        <dbReference type="Proteomes" id="UP001203665"/>
    </source>
</evidence>
<organism evidence="1 2">
    <name type="scientific">Alkalicoccobacillus plakortidis</name>
    <dbReference type="NCBI Taxonomy" id="444060"/>
    <lineage>
        <taxon>Bacteria</taxon>
        <taxon>Bacillati</taxon>
        <taxon>Bacillota</taxon>
        <taxon>Bacilli</taxon>
        <taxon>Bacillales</taxon>
        <taxon>Bacillaceae</taxon>
        <taxon>Alkalicoccobacillus</taxon>
    </lineage>
</organism>
<dbReference type="RefSeq" id="WP_251604466.1">
    <property type="nucleotide sequence ID" value="NZ_JAMQJY010000001.1"/>
</dbReference>
<evidence type="ECO:0000313" key="1">
    <source>
        <dbReference type="EMBL" id="MCM2674564.1"/>
    </source>
</evidence>
<comment type="caution">
    <text evidence="1">The sequence shown here is derived from an EMBL/GenBank/DDBJ whole genome shotgun (WGS) entry which is preliminary data.</text>
</comment>
<accession>A0ABT0XHA7</accession>
<proteinExistence type="predicted"/>
<dbReference type="Proteomes" id="UP001203665">
    <property type="component" value="Unassembled WGS sequence"/>
</dbReference>
<reference evidence="1" key="1">
    <citation type="submission" date="2022-06" db="EMBL/GenBank/DDBJ databases">
        <title>Alkalicoccobacillus porphyridii sp. nov., isolated from a marine red alga, Porphyridium purpureum and reclassification of Shouchella plakortidis and Shouchella gibsonii as Alkalicoccobacillus plakortidis comb. nov. and Alkalicoccobacillus gibsonii comb. nov.</title>
        <authorList>
            <person name="Kim K.H."/>
            <person name="Lee J.K."/>
            <person name="Han D.M."/>
            <person name="Baek J.H."/>
            <person name="Jeon C.O."/>
        </authorList>
    </citation>
    <scope>NUCLEOTIDE SEQUENCE</scope>
    <source>
        <strain evidence="1">DSM 19153</strain>
    </source>
</reference>
<sequence length="102" mass="11524">MSEPVKNFNLVLENQGRSSTEISFEVIFSDPDVQAYQGRDFDLSQDAMKEFIPVSIDSGSEQTYGVTFAEDFPEELLEKMKSFTLTIYDDDGGEKIIHVEGE</sequence>
<name>A0ABT0XHA7_9BACI</name>
<gene>
    <name evidence="1" type="ORF">NDM98_02925</name>
</gene>
<protein>
    <submittedName>
        <fullName evidence="1">Uncharacterized protein</fullName>
    </submittedName>
</protein>
<keyword evidence="2" id="KW-1185">Reference proteome</keyword>